<dbReference type="Gene3D" id="3.30.1490.20">
    <property type="entry name" value="ATP-grasp fold, A domain"/>
    <property type="match status" value="1"/>
</dbReference>
<keyword evidence="9 17" id="KW-0658">Purine biosynthesis</keyword>
<dbReference type="InterPro" id="IPR016185">
    <property type="entry name" value="PreATP-grasp_dom_sf"/>
</dbReference>
<dbReference type="PANTHER" id="PTHR43472:SF1">
    <property type="entry name" value="PHOSPHORIBOSYLAMINE--GLYCINE LIGASE, CHLOROPLASTIC"/>
    <property type="match status" value="1"/>
</dbReference>
<dbReference type="KEGG" id="pmai:CF386_03960"/>
<dbReference type="InterPro" id="IPR013815">
    <property type="entry name" value="ATP_grasp_subdomain_1"/>
</dbReference>
<keyword evidence="7" id="KW-0479">Metal-binding</keyword>
<dbReference type="Gene3D" id="3.30.470.20">
    <property type="entry name" value="ATP-grasp fold, B domain"/>
    <property type="match status" value="1"/>
</dbReference>
<keyword evidence="12" id="KW-0464">Manganese</keyword>
<dbReference type="PROSITE" id="PS00184">
    <property type="entry name" value="GARS"/>
    <property type="match status" value="1"/>
</dbReference>
<evidence type="ECO:0000256" key="5">
    <source>
        <dbReference type="ARBA" id="ARBA00020605"/>
    </source>
</evidence>
<dbReference type="FunFam" id="3.30.470.20:FF:000031">
    <property type="entry name" value="Phosphoribosylamine--glycine ligase"/>
    <property type="match status" value="1"/>
</dbReference>
<evidence type="ECO:0000256" key="16">
    <source>
        <dbReference type="ARBA" id="ARBA00079592"/>
    </source>
</evidence>
<dbReference type="EMBL" id="CP022355">
    <property type="protein sequence ID" value="ASK78238.1"/>
    <property type="molecule type" value="Genomic_DNA"/>
</dbReference>
<keyword evidence="10 18" id="KW-0067">ATP-binding</keyword>
<dbReference type="PANTHER" id="PTHR43472">
    <property type="entry name" value="PHOSPHORIBOSYLAMINE--GLYCINE LIGASE"/>
    <property type="match status" value="1"/>
</dbReference>
<keyword evidence="6 17" id="KW-0436">Ligase</keyword>
<dbReference type="FunFam" id="3.30.1490.20:FF:000006">
    <property type="entry name" value="phosphoribosylamine--glycine ligase, chloroplastic-like"/>
    <property type="match status" value="1"/>
</dbReference>
<dbReference type="SMART" id="SM01209">
    <property type="entry name" value="GARS_A"/>
    <property type="match status" value="1"/>
</dbReference>
<dbReference type="InterPro" id="IPR020559">
    <property type="entry name" value="PRibGlycinamide_synth_CS"/>
</dbReference>
<evidence type="ECO:0000256" key="13">
    <source>
        <dbReference type="ARBA" id="ARBA00038345"/>
    </source>
</evidence>
<dbReference type="InterPro" id="IPR011761">
    <property type="entry name" value="ATP-grasp"/>
</dbReference>
<dbReference type="HAMAP" id="MF_00138">
    <property type="entry name" value="GARS"/>
    <property type="match status" value="1"/>
</dbReference>
<dbReference type="Pfam" id="PF02843">
    <property type="entry name" value="GARS_C"/>
    <property type="match status" value="1"/>
</dbReference>
<dbReference type="SUPFAM" id="SSF51246">
    <property type="entry name" value="Rudiment single hybrid motif"/>
    <property type="match status" value="1"/>
</dbReference>
<keyword evidence="21" id="KW-1185">Reference proteome</keyword>
<dbReference type="GO" id="GO:0006189">
    <property type="term" value="P:'de novo' IMP biosynthetic process"/>
    <property type="evidence" value="ECO:0007669"/>
    <property type="project" value="UniProtKB-UniRule"/>
</dbReference>
<comment type="cofactor">
    <cofactor evidence="2">
        <name>Mg(2+)</name>
        <dbReference type="ChEBI" id="CHEBI:18420"/>
    </cofactor>
</comment>
<evidence type="ECO:0000256" key="6">
    <source>
        <dbReference type="ARBA" id="ARBA00022598"/>
    </source>
</evidence>
<dbReference type="AlphaFoldDB" id="A0A220VCV7"/>
<dbReference type="InterPro" id="IPR000115">
    <property type="entry name" value="PRibGlycinamide_synth"/>
</dbReference>
<dbReference type="Gene3D" id="3.90.600.10">
    <property type="entry name" value="Phosphoribosylglycinamide synthetase, C-terminal domain"/>
    <property type="match status" value="1"/>
</dbReference>
<keyword evidence="11" id="KW-0460">Magnesium</keyword>
<dbReference type="Pfam" id="PF02844">
    <property type="entry name" value="GARS_N"/>
    <property type="match status" value="1"/>
</dbReference>
<evidence type="ECO:0000256" key="3">
    <source>
        <dbReference type="ARBA" id="ARBA00005174"/>
    </source>
</evidence>
<evidence type="ECO:0000313" key="20">
    <source>
        <dbReference type="EMBL" id="ASK78238.1"/>
    </source>
</evidence>
<evidence type="ECO:0000256" key="4">
    <source>
        <dbReference type="ARBA" id="ARBA00013255"/>
    </source>
</evidence>
<organism evidence="20 21">
    <name type="scientific">Paraphotobacterium marinum</name>
    <dbReference type="NCBI Taxonomy" id="1755811"/>
    <lineage>
        <taxon>Bacteria</taxon>
        <taxon>Pseudomonadati</taxon>
        <taxon>Pseudomonadota</taxon>
        <taxon>Gammaproteobacteria</taxon>
        <taxon>Vibrionales</taxon>
        <taxon>Vibrionaceae</taxon>
        <taxon>Paraphotobacterium</taxon>
    </lineage>
</organism>
<dbReference type="InterPro" id="IPR020560">
    <property type="entry name" value="PRibGlycinamide_synth_C-dom"/>
</dbReference>
<dbReference type="NCBIfam" id="TIGR00877">
    <property type="entry name" value="purD"/>
    <property type="match status" value="1"/>
</dbReference>
<comment type="cofactor">
    <cofactor evidence="1">
        <name>Mn(2+)</name>
        <dbReference type="ChEBI" id="CHEBI:29035"/>
    </cofactor>
</comment>
<dbReference type="SUPFAM" id="SSF52440">
    <property type="entry name" value="PreATP-grasp domain"/>
    <property type="match status" value="1"/>
</dbReference>
<dbReference type="Pfam" id="PF01071">
    <property type="entry name" value="GARS_A"/>
    <property type="match status" value="1"/>
</dbReference>
<evidence type="ECO:0000256" key="15">
    <source>
        <dbReference type="ARBA" id="ARBA00042864"/>
    </source>
</evidence>
<comment type="catalytic activity">
    <reaction evidence="17">
        <text>5-phospho-beta-D-ribosylamine + glycine + ATP = N(1)-(5-phospho-beta-D-ribosyl)glycinamide + ADP + phosphate + H(+)</text>
        <dbReference type="Rhea" id="RHEA:17453"/>
        <dbReference type="ChEBI" id="CHEBI:15378"/>
        <dbReference type="ChEBI" id="CHEBI:30616"/>
        <dbReference type="ChEBI" id="CHEBI:43474"/>
        <dbReference type="ChEBI" id="CHEBI:57305"/>
        <dbReference type="ChEBI" id="CHEBI:58681"/>
        <dbReference type="ChEBI" id="CHEBI:143788"/>
        <dbReference type="ChEBI" id="CHEBI:456216"/>
        <dbReference type="EC" id="6.3.4.13"/>
    </reaction>
</comment>
<dbReference type="GO" id="GO:0005524">
    <property type="term" value="F:ATP binding"/>
    <property type="evidence" value="ECO:0007669"/>
    <property type="project" value="UniProtKB-UniRule"/>
</dbReference>
<dbReference type="GO" id="GO:0046872">
    <property type="term" value="F:metal ion binding"/>
    <property type="evidence" value="ECO:0007669"/>
    <property type="project" value="UniProtKB-KW"/>
</dbReference>
<dbReference type="PROSITE" id="PS50975">
    <property type="entry name" value="ATP_GRASP"/>
    <property type="match status" value="1"/>
</dbReference>
<evidence type="ECO:0000256" key="12">
    <source>
        <dbReference type="ARBA" id="ARBA00023211"/>
    </source>
</evidence>
<protein>
    <recommendedName>
        <fullName evidence="5 17">Phosphoribosylamine--glycine ligase</fullName>
        <ecNumber evidence="4 17">6.3.4.13</ecNumber>
    </recommendedName>
    <alternativeName>
        <fullName evidence="16 17">GARS</fullName>
    </alternativeName>
    <alternativeName>
        <fullName evidence="14 17">Glycinamide ribonucleotide synthetase</fullName>
    </alternativeName>
    <alternativeName>
        <fullName evidence="15 17">Phosphoribosylglycinamide synthetase</fullName>
    </alternativeName>
</protein>
<evidence type="ECO:0000256" key="18">
    <source>
        <dbReference type="PROSITE-ProRule" id="PRU00409"/>
    </source>
</evidence>
<dbReference type="Proteomes" id="UP000242175">
    <property type="component" value="Chromosome large"/>
</dbReference>
<comment type="pathway">
    <text evidence="3 17">Purine metabolism; IMP biosynthesis via de novo pathway; N(1)-(5-phospho-D-ribosyl)glycinamide from 5-phospho-alpha-D-ribose 1-diphosphate: step 2/2.</text>
</comment>
<dbReference type="GO" id="GO:0009113">
    <property type="term" value="P:purine nucleobase biosynthetic process"/>
    <property type="evidence" value="ECO:0007669"/>
    <property type="project" value="InterPro"/>
</dbReference>
<dbReference type="EC" id="6.3.4.13" evidence="4 17"/>
<evidence type="ECO:0000256" key="1">
    <source>
        <dbReference type="ARBA" id="ARBA00001936"/>
    </source>
</evidence>
<dbReference type="RefSeq" id="WP_089073146.1">
    <property type="nucleotide sequence ID" value="NZ_CBCSAM010000013.1"/>
</dbReference>
<dbReference type="OrthoDB" id="9807240at2"/>
<dbReference type="GO" id="GO:0004637">
    <property type="term" value="F:phosphoribosylamine-glycine ligase activity"/>
    <property type="evidence" value="ECO:0007669"/>
    <property type="project" value="UniProtKB-UniRule"/>
</dbReference>
<sequence>MKVLVIGSGGREHALSWKLSLSPKVSRVFVATGNPGTQNEEKIININISPENIAGLVDFAKKEKIHLTVVGTEQPLVDGIVDIFENNNLLILGPSEYASQLEGSKGFAKDFLKKYKIPTASYEKFTEIEPAINYVNQNGVPIVIKADGLAAGKGVIVAETIESAHNAIQDMLSDNKFGDAGSSIVIEEFLDGEEASYIILSDGKTMIPMATSQDHKRVGDGDKGENTGGMGAYSPAPIVDELVNSRVLNEVIYPTLDALKSEGQPYKGFLYAGLMIMPDGSPKVIEFNCRFGDPETQPIMMRLESDFFDICYKAATGNLKNAEMKWSSKVGVGVVLASKGYPGTYQKDYPITIKEYTPDIKLFHAGTSLKNDKLVNSGGRVICVTALGNNLEEAREKVYSYINKNIFWDGMFYRKDIGFKALKKSS</sequence>
<evidence type="ECO:0000256" key="17">
    <source>
        <dbReference type="HAMAP-Rule" id="MF_00138"/>
    </source>
</evidence>
<evidence type="ECO:0000256" key="9">
    <source>
        <dbReference type="ARBA" id="ARBA00022755"/>
    </source>
</evidence>
<dbReference type="UniPathway" id="UPA00074">
    <property type="reaction ID" value="UER00125"/>
</dbReference>
<dbReference type="SUPFAM" id="SSF56059">
    <property type="entry name" value="Glutathione synthetase ATP-binding domain-like"/>
    <property type="match status" value="1"/>
</dbReference>
<name>A0A220VCV7_9GAMM</name>
<evidence type="ECO:0000259" key="19">
    <source>
        <dbReference type="PROSITE" id="PS50975"/>
    </source>
</evidence>
<dbReference type="SMART" id="SM01210">
    <property type="entry name" value="GARS_C"/>
    <property type="match status" value="1"/>
</dbReference>
<comment type="similarity">
    <text evidence="13 17">Belongs to the GARS family.</text>
</comment>
<evidence type="ECO:0000256" key="7">
    <source>
        <dbReference type="ARBA" id="ARBA00022723"/>
    </source>
</evidence>
<dbReference type="InterPro" id="IPR011054">
    <property type="entry name" value="Rudment_hybrid_motif"/>
</dbReference>
<reference evidence="20 21" key="1">
    <citation type="journal article" date="2016" name="Int. J. Syst. Evol. Microbiol.">
        <title>Paraphotobacterium marinum gen. nov., sp. nov., a member of the family Vibrionaceae, isolated from surface seawater.</title>
        <authorList>
            <person name="Huang Z."/>
            <person name="Dong C."/>
            <person name="Shao Z."/>
        </authorList>
    </citation>
    <scope>NUCLEOTIDE SEQUENCE [LARGE SCALE GENOMIC DNA]</scope>
    <source>
        <strain evidence="20 21">NSCS20N07D</strain>
    </source>
</reference>
<keyword evidence="8 18" id="KW-0547">Nucleotide-binding</keyword>
<dbReference type="FunFam" id="3.40.50.20:FF:000006">
    <property type="entry name" value="Phosphoribosylamine--glycine ligase, chloroplastic"/>
    <property type="match status" value="1"/>
</dbReference>
<accession>A0A220VCV7</accession>
<dbReference type="InterPro" id="IPR020562">
    <property type="entry name" value="PRibGlycinamide_synth_N"/>
</dbReference>
<gene>
    <name evidence="17" type="primary">purD</name>
    <name evidence="20" type="ORF">CF386_03960</name>
</gene>
<evidence type="ECO:0000256" key="11">
    <source>
        <dbReference type="ARBA" id="ARBA00022842"/>
    </source>
</evidence>
<evidence type="ECO:0000256" key="2">
    <source>
        <dbReference type="ARBA" id="ARBA00001946"/>
    </source>
</evidence>
<proteinExistence type="inferred from homology"/>
<evidence type="ECO:0000313" key="21">
    <source>
        <dbReference type="Proteomes" id="UP000242175"/>
    </source>
</evidence>
<evidence type="ECO:0000256" key="8">
    <source>
        <dbReference type="ARBA" id="ARBA00022741"/>
    </source>
</evidence>
<dbReference type="InterPro" id="IPR037123">
    <property type="entry name" value="PRibGlycinamide_synth_C_sf"/>
</dbReference>
<feature type="domain" description="ATP-grasp" evidence="19">
    <location>
        <begin position="109"/>
        <end position="316"/>
    </location>
</feature>
<dbReference type="Gene3D" id="3.40.50.20">
    <property type="match status" value="1"/>
</dbReference>
<dbReference type="InterPro" id="IPR020561">
    <property type="entry name" value="PRibGlycinamid_synth_ATP-grasp"/>
</dbReference>
<dbReference type="FunFam" id="3.90.600.10:FF:000001">
    <property type="entry name" value="Trifunctional purine biosynthetic protein adenosine-3"/>
    <property type="match status" value="1"/>
</dbReference>
<evidence type="ECO:0000256" key="14">
    <source>
        <dbReference type="ARBA" id="ARBA00042242"/>
    </source>
</evidence>
<evidence type="ECO:0000256" key="10">
    <source>
        <dbReference type="ARBA" id="ARBA00022840"/>
    </source>
</evidence>